<feature type="domain" description="SUN" evidence="6">
    <location>
        <begin position="182"/>
        <end position="363"/>
    </location>
</feature>
<dbReference type="PANTHER" id="PTHR12911">
    <property type="entry name" value="SAD1/UNC-84-LIKE PROTEIN-RELATED"/>
    <property type="match status" value="1"/>
</dbReference>
<dbReference type="PROSITE" id="PS51469">
    <property type="entry name" value="SUN"/>
    <property type="match status" value="1"/>
</dbReference>
<name>A0ABD3RQ92_9LAMI</name>
<reference evidence="7 8" key="1">
    <citation type="submission" date="2024-12" db="EMBL/GenBank/DDBJ databases">
        <title>The unique morphological basis and parallel evolutionary history of personate flowers in Penstemon.</title>
        <authorList>
            <person name="Depatie T.H."/>
            <person name="Wessinger C.A."/>
        </authorList>
    </citation>
    <scope>NUCLEOTIDE SEQUENCE [LARGE SCALE GENOMIC DNA]</scope>
    <source>
        <strain evidence="7">WTNN_2</strain>
        <tissue evidence="7">Leaf</tissue>
    </source>
</reference>
<dbReference type="PANTHER" id="PTHR12911:SF8">
    <property type="entry name" value="KLAROID PROTEIN-RELATED"/>
    <property type="match status" value="1"/>
</dbReference>
<evidence type="ECO:0000256" key="3">
    <source>
        <dbReference type="ARBA" id="ARBA00022989"/>
    </source>
</evidence>
<dbReference type="Proteomes" id="UP001634393">
    <property type="component" value="Unassembled WGS sequence"/>
</dbReference>
<gene>
    <name evidence="7" type="ORF">ACJIZ3_015595</name>
</gene>
<dbReference type="GO" id="GO:0016020">
    <property type="term" value="C:membrane"/>
    <property type="evidence" value="ECO:0007669"/>
    <property type="project" value="UniProtKB-SubCell"/>
</dbReference>
<accession>A0ABD3RQ92</accession>
<dbReference type="InterPro" id="IPR045119">
    <property type="entry name" value="SUN1-5"/>
</dbReference>
<sequence length="369" mass="40977">MATFSITENEISSTRRRAVENAFDGVAKYDTGYTAILKDARKIKANIRPSKSRKSRNSPWVSAAHAFFKILGLLAFLFFLYQGIQWWRQLGNSGGGEFSWGKTTVEEKFVKTTAMLQVQLNEVDRKLEDLISSVRKIEKNGEEAADLKLKALDVRTTDVLEVFRTEEELIVEKMRNDKGIDGNAVRMIVLEEIERHAADGGVGMVDHALASVGAMVLKHSAPYGGWPQKMITPSFGEPGKCLALDGGSGFVEIKLGSAIFPEAVTLEHVDESVTHSRKSAPRQCSVSGWLRRGKDATGVKVDPKKKFLLAEFMYDLEKRNLQTYKVVDSASSNLVDTVRLDVRSNYGGAFTCIYRLRVHGHVPSSITTL</sequence>
<evidence type="ECO:0000259" key="6">
    <source>
        <dbReference type="PROSITE" id="PS51469"/>
    </source>
</evidence>
<dbReference type="Pfam" id="PF07738">
    <property type="entry name" value="Sad1_UNC"/>
    <property type="match status" value="1"/>
</dbReference>
<protein>
    <recommendedName>
        <fullName evidence="6">SUN domain-containing protein</fullName>
    </recommendedName>
</protein>
<keyword evidence="2 5" id="KW-0812">Transmembrane</keyword>
<evidence type="ECO:0000256" key="1">
    <source>
        <dbReference type="ARBA" id="ARBA00004370"/>
    </source>
</evidence>
<dbReference type="InterPro" id="IPR012919">
    <property type="entry name" value="SUN_dom"/>
</dbReference>
<organism evidence="7 8">
    <name type="scientific">Penstemon smallii</name>
    <dbReference type="NCBI Taxonomy" id="265156"/>
    <lineage>
        <taxon>Eukaryota</taxon>
        <taxon>Viridiplantae</taxon>
        <taxon>Streptophyta</taxon>
        <taxon>Embryophyta</taxon>
        <taxon>Tracheophyta</taxon>
        <taxon>Spermatophyta</taxon>
        <taxon>Magnoliopsida</taxon>
        <taxon>eudicotyledons</taxon>
        <taxon>Gunneridae</taxon>
        <taxon>Pentapetalae</taxon>
        <taxon>asterids</taxon>
        <taxon>lamiids</taxon>
        <taxon>Lamiales</taxon>
        <taxon>Plantaginaceae</taxon>
        <taxon>Cheloneae</taxon>
        <taxon>Penstemon</taxon>
    </lineage>
</organism>
<evidence type="ECO:0000256" key="5">
    <source>
        <dbReference type="SAM" id="Phobius"/>
    </source>
</evidence>
<dbReference type="GO" id="GO:0005635">
    <property type="term" value="C:nuclear envelope"/>
    <property type="evidence" value="ECO:0007669"/>
    <property type="project" value="UniProtKB-ARBA"/>
</dbReference>
<dbReference type="AlphaFoldDB" id="A0ABD3RQ92"/>
<evidence type="ECO:0000256" key="2">
    <source>
        <dbReference type="ARBA" id="ARBA00022692"/>
    </source>
</evidence>
<keyword evidence="3 5" id="KW-1133">Transmembrane helix</keyword>
<proteinExistence type="predicted"/>
<keyword evidence="8" id="KW-1185">Reference proteome</keyword>
<comment type="subcellular location">
    <subcellularLocation>
        <location evidence="1">Membrane</location>
    </subcellularLocation>
</comment>
<comment type="caution">
    <text evidence="7">The sequence shown here is derived from an EMBL/GenBank/DDBJ whole genome shotgun (WGS) entry which is preliminary data.</text>
</comment>
<evidence type="ECO:0000256" key="4">
    <source>
        <dbReference type="ARBA" id="ARBA00023136"/>
    </source>
</evidence>
<dbReference type="Gene3D" id="2.60.120.260">
    <property type="entry name" value="Galactose-binding domain-like"/>
    <property type="match status" value="1"/>
</dbReference>
<feature type="transmembrane region" description="Helical" evidence="5">
    <location>
        <begin position="60"/>
        <end position="81"/>
    </location>
</feature>
<keyword evidence="4 5" id="KW-0472">Membrane</keyword>
<evidence type="ECO:0000313" key="8">
    <source>
        <dbReference type="Proteomes" id="UP001634393"/>
    </source>
</evidence>
<evidence type="ECO:0000313" key="7">
    <source>
        <dbReference type="EMBL" id="KAL3814327.1"/>
    </source>
</evidence>
<dbReference type="EMBL" id="JBJXBP010000008">
    <property type="protein sequence ID" value="KAL3814327.1"/>
    <property type="molecule type" value="Genomic_DNA"/>
</dbReference>